<organism evidence="10 11">
    <name type="scientific">Ogataea parapolymorpha (strain ATCC 26012 / BCRC 20466 / JCM 22074 / NRRL Y-7560 / DL-1)</name>
    <name type="common">Yeast</name>
    <name type="synonym">Hansenula polymorpha</name>
    <dbReference type="NCBI Taxonomy" id="871575"/>
    <lineage>
        <taxon>Eukaryota</taxon>
        <taxon>Fungi</taxon>
        <taxon>Dikarya</taxon>
        <taxon>Ascomycota</taxon>
        <taxon>Saccharomycotina</taxon>
        <taxon>Pichiomycetes</taxon>
        <taxon>Pichiales</taxon>
        <taxon>Pichiaceae</taxon>
        <taxon>Ogataea</taxon>
    </lineage>
</organism>
<feature type="transmembrane region" description="Helical" evidence="8">
    <location>
        <begin position="356"/>
        <end position="373"/>
    </location>
</feature>
<feature type="transmembrane region" description="Helical" evidence="8">
    <location>
        <begin position="116"/>
        <end position="140"/>
    </location>
</feature>
<feature type="transmembrane region" description="Helical" evidence="8">
    <location>
        <begin position="193"/>
        <end position="212"/>
    </location>
</feature>
<comment type="similarity">
    <text evidence="2">Belongs to the amino acid/polyamine transporter 2 family.</text>
</comment>
<dbReference type="eggNOG" id="KOG1305">
    <property type="taxonomic scope" value="Eukaryota"/>
</dbReference>
<dbReference type="OrthoDB" id="28208at2759"/>
<dbReference type="InterPro" id="IPR013057">
    <property type="entry name" value="AA_transpt_TM"/>
</dbReference>
<sequence>MPQDPGELGDQREQLLLEDETDHQDTLLHHLVTEHGKSDLQAAFFNMSNSILGAGIVGIPRAFRNAGLLTGLVLLALLAVVNDWTLRMIIVNTKLSGAKTYTGFVSHAYGDLGKTAILLAQGLFGFGGNVGFAVIIGDTIPHVLRSVFARQVESSRVVDFLLARNTLIVFCIMGISFPLSLTKDIGRLAKASGIALVSMSVILLIVVFRGPAMPADVRGQVSGTGWFVEPGIFQSISVISFALVCHHNTTFIYDSIKKPTLDRFNRVTHVACALSGVVCGIMGVSGYLAFGPKTKGNVLNNFPTDDWIVNVARLCFGLNMLTTYPLELYVVRAVVRDLLEIYHRHEIPELSTTQHLLITTVLAGVPMLAALFTCNLGAILELVGATSASLLAFILPPLCFLKLTKMKPLREKIPLYLCIAFGLCVMVLSSTQTILSALRNTDDDHCVV</sequence>
<accession>W1QCK6</accession>
<comment type="caution">
    <text evidence="10">The sequence shown here is derived from an EMBL/GenBank/DDBJ whole genome shotgun (WGS) entry which is preliminary data.</text>
</comment>
<evidence type="ECO:0000256" key="7">
    <source>
        <dbReference type="ARBA" id="ARBA00023136"/>
    </source>
</evidence>
<reference evidence="10 11" key="1">
    <citation type="journal article" date="2013" name="BMC Genomics">
        <title>Genome sequence and analysis of methylotrophic yeast Hansenula polymorpha DL1.</title>
        <authorList>
            <person name="Ravin N.V."/>
            <person name="Eldarov M.A."/>
            <person name="Kadnikov V.V."/>
            <person name="Beletsky A.V."/>
            <person name="Schneider J."/>
            <person name="Mardanova E.S."/>
            <person name="Smekalova E.M."/>
            <person name="Zvereva M.I."/>
            <person name="Dontsova O.A."/>
            <person name="Mardanov A.V."/>
            <person name="Skryabin K.G."/>
        </authorList>
    </citation>
    <scope>NUCLEOTIDE SEQUENCE [LARGE SCALE GENOMIC DNA]</scope>
    <source>
        <strain evidence="11">ATCC 26012 / BCRC 20466 / JCM 22074 / NRRL Y-7560 / DL-1</strain>
    </source>
</reference>
<evidence type="ECO:0000256" key="1">
    <source>
        <dbReference type="ARBA" id="ARBA00004141"/>
    </source>
</evidence>
<dbReference type="STRING" id="871575.W1QCK6"/>
<dbReference type="Pfam" id="PF01490">
    <property type="entry name" value="Aa_trans"/>
    <property type="match status" value="1"/>
</dbReference>
<evidence type="ECO:0000256" key="4">
    <source>
        <dbReference type="ARBA" id="ARBA00022692"/>
    </source>
</evidence>
<keyword evidence="5" id="KW-0029">Amino-acid transport</keyword>
<dbReference type="EMBL" id="AEOI02000008">
    <property type="protein sequence ID" value="ESW98786.1"/>
    <property type="molecule type" value="Genomic_DNA"/>
</dbReference>
<dbReference type="GO" id="GO:0015179">
    <property type="term" value="F:L-amino acid transmembrane transporter activity"/>
    <property type="evidence" value="ECO:0007669"/>
    <property type="project" value="TreeGrafter"/>
</dbReference>
<proteinExistence type="inferred from homology"/>
<evidence type="ECO:0000256" key="8">
    <source>
        <dbReference type="SAM" id="Phobius"/>
    </source>
</evidence>
<keyword evidence="3" id="KW-0813">Transport</keyword>
<keyword evidence="4 8" id="KW-0812">Transmembrane</keyword>
<feature type="domain" description="Amino acid transporter transmembrane" evidence="9">
    <location>
        <begin position="41"/>
        <end position="434"/>
    </location>
</feature>
<protein>
    <submittedName>
        <fullName evidence="10">Vacuolar amino acid transporter 2</fullName>
    </submittedName>
</protein>
<evidence type="ECO:0000256" key="2">
    <source>
        <dbReference type="ARBA" id="ARBA00008066"/>
    </source>
</evidence>
<evidence type="ECO:0000259" key="9">
    <source>
        <dbReference type="Pfam" id="PF01490"/>
    </source>
</evidence>
<evidence type="ECO:0000256" key="5">
    <source>
        <dbReference type="ARBA" id="ARBA00022970"/>
    </source>
</evidence>
<name>W1QCK6_OGAPD</name>
<evidence type="ECO:0000313" key="11">
    <source>
        <dbReference type="Proteomes" id="UP000008673"/>
    </source>
</evidence>
<evidence type="ECO:0000256" key="6">
    <source>
        <dbReference type="ARBA" id="ARBA00022989"/>
    </source>
</evidence>
<dbReference type="Proteomes" id="UP000008673">
    <property type="component" value="Unassembled WGS sequence"/>
</dbReference>
<comment type="subcellular location">
    <subcellularLocation>
        <location evidence="1">Membrane</location>
        <topology evidence="1">Multi-pass membrane protein</topology>
    </subcellularLocation>
</comment>
<keyword evidence="7 8" id="KW-0472">Membrane</keyword>
<evidence type="ECO:0000313" key="10">
    <source>
        <dbReference type="EMBL" id="ESW98786.1"/>
    </source>
</evidence>
<gene>
    <name evidence="10" type="ORF">HPODL_04396</name>
</gene>
<dbReference type="RefSeq" id="XP_013934669.1">
    <property type="nucleotide sequence ID" value="XM_014079194.1"/>
</dbReference>
<feature type="transmembrane region" description="Helical" evidence="8">
    <location>
        <begin position="232"/>
        <end position="256"/>
    </location>
</feature>
<dbReference type="GO" id="GO:0005783">
    <property type="term" value="C:endoplasmic reticulum"/>
    <property type="evidence" value="ECO:0007669"/>
    <property type="project" value="EnsemblFungi"/>
</dbReference>
<keyword evidence="6 8" id="KW-1133">Transmembrane helix</keyword>
<feature type="transmembrane region" description="Helical" evidence="8">
    <location>
        <begin position="413"/>
        <end position="435"/>
    </location>
</feature>
<evidence type="ECO:0000256" key="3">
    <source>
        <dbReference type="ARBA" id="ARBA00022448"/>
    </source>
</evidence>
<dbReference type="PANTHER" id="PTHR22950">
    <property type="entry name" value="AMINO ACID TRANSPORTER"/>
    <property type="match status" value="1"/>
</dbReference>
<feature type="transmembrane region" description="Helical" evidence="8">
    <location>
        <begin position="66"/>
        <end position="86"/>
    </location>
</feature>
<feature type="transmembrane region" description="Helical" evidence="8">
    <location>
        <begin position="310"/>
        <end position="335"/>
    </location>
</feature>
<dbReference type="HOGENOM" id="CLU_009020_4_1_1"/>
<dbReference type="GeneID" id="25773824"/>
<dbReference type="AlphaFoldDB" id="W1QCK6"/>
<feature type="transmembrane region" description="Helical" evidence="8">
    <location>
        <begin position="268"/>
        <end position="290"/>
    </location>
</feature>
<dbReference type="OMA" id="FLFFGSQ"/>
<dbReference type="KEGG" id="opa:HPODL_04396"/>
<dbReference type="PANTHER" id="PTHR22950:SF458">
    <property type="entry name" value="SODIUM-COUPLED NEUTRAL AMINO ACID TRANSPORTER 11-RELATED"/>
    <property type="match status" value="1"/>
</dbReference>
<feature type="transmembrane region" description="Helical" evidence="8">
    <location>
        <begin position="379"/>
        <end position="401"/>
    </location>
</feature>
<keyword evidence="11" id="KW-1185">Reference proteome</keyword>
<feature type="transmembrane region" description="Helical" evidence="8">
    <location>
        <begin position="160"/>
        <end position="181"/>
    </location>
</feature>
<dbReference type="GO" id="GO:0016020">
    <property type="term" value="C:membrane"/>
    <property type="evidence" value="ECO:0007669"/>
    <property type="project" value="UniProtKB-SubCell"/>
</dbReference>